<accession>A0A812VD44</accession>
<evidence type="ECO:0000313" key="2">
    <source>
        <dbReference type="Proteomes" id="UP000649617"/>
    </source>
</evidence>
<dbReference type="AlphaFoldDB" id="A0A812VD44"/>
<protein>
    <submittedName>
        <fullName evidence="1">NHX3 protein</fullName>
    </submittedName>
</protein>
<dbReference type="EMBL" id="CAJNIZ010042697">
    <property type="protein sequence ID" value="CAE7632862.1"/>
    <property type="molecule type" value="Genomic_DNA"/>
</dbReference>
<dbReference type="Proteomes" id="UP000649617">
    <property type="component" value="Unassembled WGS sequence"/>
</dbReference>
<keyword evidence="2" id="KW-1185">Reference proteome</keyword>
<gene>
    <name evidence="1" type="primary">NHX3</name>
    <name evidence="1" type="ORF">SPIL2461_LOCUS16630</name>
</gene>
<feature type="non-terminal residue" evidence="1">
    <location>
        <position position="1"/>
    </location>
</feature>
<name>A0A812VD44_SYMPI</name>
<comment type="caution">
    <text evidence="1">The sequence shown here is derived from an EMBL/GenBank/DDBJ whole genome shotgun (WGS) entry which is preliminary data.</text>
</comment>
<dbReference type="OrthoDB" id="10478074at2759"/>
<organism evidence="1 2">
    <name type="scientific">Symbiodinium pilosum</name>
    <name type="common">Dinoflagellate</name>
    <dbReference type="NCBI Taxonomy" id="2952"/>
    <lineage>
        <taxon>Eukaryota</taxon>
        <taxon>Sar</taxon>
        <taxon>Alveolata</taxon>
        <taxon>Dinophyceae</taxon>
        <taxon>Suessiales</taxon>
        <taxon>Symbiodiniaceae</taxon>
        <taxon>Symbiodinium</taxon>
    </lineage>
</organism>
<evidence type="ECO:0000313" key="1">
    <source>
        <dbReference type="EMBL" id="CAE7632862.1"/>
    </source>
</evidence>
<proteinExistence type="predicted"/>
<sequence length="129" mass="14072">ETKMEVTQLQTAFGLLEAERRRTPVGSPVAQSKDTGVMQVSDAALLLRVEALEAQVDGQVPRSLQVEAQVKELQATIVPLGNRMQALEAELRKWDWDTTAARLNAAEAEITRLGRDNNFAEGVRSDAGA</sequence>
<reference evidence="1" key="1">
    <citation type="submission" date="2021-02" db="EMBL/GenBank/DDBJ databases">
        <authorList>
            <person name="Dougan E. K."/>
            <person name="Rhodes N."/>
            <person name="Thang M."/>
            <person name="Chan C."/>
        </authorList>
    </citation>
    <scope>NUCLEOTIDE SEQUENCE</scope>
</reference>